<evidence type="ECO:0008006" key="4">
    <source>
        <dbReference type="Google" id="ProtNLM"/>
    </source>
</evidence>
<sequence>MQIVLVRHGAPEVSAAVPARSWPLSSEGRVASARLGPAASRRDVPDPPPEGVPGGLLGVLPASSLAVASTEPKSIETLCLALGTRSVATDARFDEVARPGEPFDTSFRQARRAWVEGTLDGRHAGWEPPDVAAFRFDAAVRAHARAGGADATGTRTLVIGTHGMVLTAWLVSIGRVDPGAPAARAWDELSFPDVLHLEYDLA</sequence>
<gene>
    <name evidence="2" type="ORF">LEP48_13355</name>
</gene>
<dbReference type="EMBL" id="JAIXCQ010000009">
    <property type="protein sequence ID" value="MCA5894328.1"/>
    <property type="molecule type" value="Genomic_DNA"/>
</dbReference>
<feature type="region of interest" description="Disordered" evidence="1">
    <location>
        <begin position="33"/>
        <end position="53"/>
    </location>
</feature>
<reference evidence="2 3" key="1">
    <citation type="submission" date="2021-09" db="EMBL/GenBank/DDBJ databases">
        <title>Isoptericola luteus sp. nov., a novel bacterium isolated from Harbin, the capital city of Heilongjiang province.</title>
        <authorList>
            <person name="Li J."/>
        </authorList>
    </citation>
    <scope>NUCLEOTIDE SEQUENCE [LARGE SCALE GENOMIC DNA]</scope>
    <source>
        <strain evidence="2 3">NEAU-Y5</strain>
    </source>
</reference>
<organism evidence="2 3">
    <name type="scientific">Isoptericola luteus</name>
    <dbReference type="NCBI Taxonomy" id="2879484"/>
    <lineage>
        <taxon>Bacteria</taxon>
        <taxon>Bacillati</taxon>
        <taxon>Actinomycetota</taxon>
        <taxon>Actinomycetes</taxon>
        <taxon>Micrococcales</taxon>
        <taxon>Promicromonosporaceae</taxon>
        <taxon>Isoptericola</taxon>
    </lineage>
</organism>
<comment type="caution">
    <text evidence="2">The sequence shown here is derived from an EMBL/GenBank/DDBJ whole genome shotgun (WGS) entry which is preliminary data.</text>
</comment>
<accession>A0ABS7ZHC9</accession>
<keyword evidence="3" id="KW-1185">Reference proteome</keyword>
<protein>
    <recommendedName>
        <fullName evidence="4">Histidine phosphatase family protein</fullName>
    </recommendedName>
</protein>
<name>A0ABS7ZHC9_9MICO</name>
<dbReference type="Proteomes" id="UP001319870">
    <property type="component" value="Unassembled WGS sequence"/>
</dbReference>
<dbReference type="SUPFAM" id="SSF53254">
    <property type="entry name" value="Phosphoglycerate mutase-like"/>
    <property type="match status" value="1"/>
</dbReference>
<evidence type="ECO:0000313" key="2">
    <source>
        <dbReference type="EMBL" id="MCA5894328.1"/>
    </source>
</evidence>
<dbReference type="InterPro" id="IPR029033">
    <property type="entry name" value="His_PPase_superfam"/>
</dbReference>
<proteinExistence type="predicted"/>
<evidence type="ECO:0000256" key="1">
    <source>
        <dbReference type="SAM" id="MobiDB-lite"/>
    </source>
</evidence>
<dbReference type="RefSeq" id="WP_225566091.1">
    <property type="nucleotide sequence ID" value="NZ_JAIXCQ010000009.1"/>
</dbReference>
<evidence type="ECO:0000313" key="3">
    <source>
        <dbReference type="Proteomes" id="UP001319870"/>
    </source>
</evidence>
<dbReference type="Gene3D" id="3.40.50.1240">
    <property type="entry name" value="Phosphoglycerate mutase-like"/>
    <property type="match status" value="1"/>
</dbReference>